<dbReference type="InterPro" id="IPR052949">
    <property type="entry name" value="PA_immunity-related"/>
</dbReference>
<proteinExistence type="predicted"/>
<dbReference type="SUPFAM" id="SSF141571">
    <property type="entry name" value="Pentapeptide repeat-like"/>
    <property type="match status" value="1"/>
</dbReference>
<evidence type="ECO:0000313" key="3">
    <source>
        <dbReference type="Proteomes" id="UP000034029"/>
    </source>
</evidence>
<dbReference type="RefSeq" id="WP_046790909.1">
    <property type="nucleotide sequence ID" value="NZ_CP011366.1"/>
</dbReference>
<reference evidence="3" key="2">
    <citation type="submission" date="2015-04" db="EMBL/GenBank/DDBJ databases">
        <title>Complete genome sequence of Salinicoccus halodurans strain H3B36, isolated from the Qaidam basin of China.</title>
        <authorList>
            <person name="Ma Y."/>
            <person name="Jiang K."/>
            <person name="Xue Y."/>
        </authorList>
    </citation>
    <scope>NUCLEOTIDE SEQUENCE [LARGE SCALE GENOMIC DNA]</scope>
    <source>
        <strain evidence="3">H3B36</strain>
    </source>
</reference>
<keyword evidence="3" id="KW-1185">Reference proteome</keyword>
<protein>
    <submittedName>
        <fullName evidence="2">Pentapeptide repeat-containing protein</fullName>
    </submittedName>
</protein>
<name>A0A0F7D4S2_9STAP</name>
<reference evidence="1 3" key="1">
    <citation type="journal article" date="2015" name="Int. J. Syst. Evol. Microbiol.">
        <title>Complete genome sequence of Salinicoccus halodurans H3B36, isolated from the Qaidam Basin in China.</title>
        <authorList>
            <person name="Jiang K."/>
            <person name="Xue Y."/>
            <person name="Ma Y."/>
        </authorList>
    </citation>
    <scope>NUCLEOTIDE SEQUENCE [LARGE SCALE GENOMIC DNA]</scope>
    <source>
        <strain evidence="1 3">H3B36</strain>
    </source>
</reference>
<dbReference type="Proteomes" id="UP000183090">
    <property type="component" value="Unassembled WGS sequence"/>
</dbReference>
<evidence type="ECO:0000313" key="1">
    <source>
        <dbReference type="EMBL" id="AKG74730.1"/>
    </source>
</evidence>
<dbReference type="Proteomes" id="UP000034029">
    <property type="component" value="Chromosome"/>
</dbReference>
<reference evidence="2 4" key="3">
    <citation type="submission" date="2016-10" db="EMBL/GenBank/DDBJ databases">
        <authorList>
            <person name="Varghese N."/>
            <person name="Submissions S."/>
        </authorList>
    </citation>
    <scope>NUCLEOTIDE SEQUENCE [LARGE SCALE GENOMIC DNA]</scope>
    <source>
        <strain evidence="2 4">CGMCC 1.6501</strain>
    </source>
</reference>
<dbReference type="EMBL" id="FOTB01000005">
    <property type="protein sequence ID" value="SFK87949.1"/>
    <property type="molecule type" value="Genomic_DNA"/>
</dbReference>
<dbReference type="PANTHER" id="PTHR42999:SF2">
    <property type="match status" value="1"/>
</dbReference>
<dbReference type="Pfam" id="PF13599">
    <property type="entry name" value="Pentapeptide_4"/>
    <property type="match status" value="2"/>
</dbReference>
<accession>A0A0F7D4S2</accession>
<dbReference type="EMBL" id="CP011366">
    <property type="protein sequence ID" value="AKG74730.1"/>
    <property type="molecule type" value="Genomic_DNA"/>
</dbReference>
<evidence type="ECO:0000313" key="4">
    <source>
        <dbReference type="Proteomes" id="UP000183090"/>
    </source>
</evidence>
<dbReference type="PANTHER" id="PTHR42999">
    <property type="entry name" value="ANTIBIOTIC RESISTANCE PROTEIN MCBG"/>
    <property type="match status" value="1"/>
</dbReference>
<gene>
    <name evidence="1" type="ORF">AAT16_11315</name>
    <name evidence="2" type="ORF">SAMN05216235_2184</name>
</gene>
<dbReference type="KEGG" id="shv:AAT16_11315"/>
<dbReference type="OrthoDB" id="9798656at2"/>
<evidence type="ECO:0000313" key="2">
    <source>
        <dbReference type="EMBL" id="SFK87949.1"/>
    </source>
</evidence>
<dbReference type="InterPro" id="IPR001646">
    <property type="entry name" value="5peptide_repeat"/>
</dbReference>
<sequence>MKQMDLSDLPEYAEGTIWLNEDIEGYQITDADIYFEEDYKELYHLRINKSRFHDGFESRHVVKVQFFNCDFSNVRFESSTLKDVEFNQCNMTGTEFSNMNMMSVAFNECKMMLNNFTECKFENIHFNDIQFKQLYFNQIKVKSLDFARCSISDFEVFDTPLQNVDLSDIDFGEITVQKEDLESSIISIDQASKFVELFGIRVKRE</sequence>
<dbReference type="Gene3D" id="2.160.20.80">
    <property type="entry name" value="E3 ubiquitin-protein ligase SopA"/>
    <property type="match status" value="1"/>
</dbReference>
<dbReference type="AlphaFoldDB" id="A0A0F7D4S2"/>
<organism evidence="2 4">
    <name type="scientific">Salinicoccus halodurans</name>
    <dbReference type="NCBI Taxonomy" id="407035"/>
    <lineage>
        <taxon>Bacteria</taxon>
        <taxon>Bacillati</taxon>
        <taxon>Bacillota</taxon>
        <taxon>Bacilli</taxon>
        <taxon>Bacillales</taxon>
        <taxon>Staphylococcaceae</taxon>
        <taxon>Salinicoccus</taxon>
    </lineage>
</organism>